<evidence type="ECO:0000313" key="1">
    <source>
        <dbReference type="EMBL" id="TGO02970.1"/>
    </source>
</evidence>
<name>A0A4E0QT83_9GAMM</name>
<protein>
    <submittedName>
        <fullName evidence="1">Uncharacterized protein</fullName>
    </submittedName>
</protein>
<reference evidence="1 2" key="1">
    <citation type="journal article" date="2016" name="Front. Microbiol.">
        <title>Single-Cell (Meta-)Genomics of a Dimorphic Candidatus Thiomargarita nelsonii Reveals Genomic Plasticity.</title>
        <authorList>
            <person name="Flood B.E."/>
            <person name="Fliss P."/>
            <person name="Jones D.S."/>
            <person name="Dick G.J."/>
            <person name="Jain S."/>
            <person name="Kaster A.K."/>
            <person name="Winkel M."/>
            <person name="Mussmann M."/>
            <person name="Bailey J."/>
        </authorList>
    </citation>
    <scope>NUCLEOTIDE SEQUENCE [LARGE SCALE GENOMIC DNA]</scope>
    <source>
        <strain evidence="1">Hydrate Ridge</strain>
    </source>
</reference>
<dbReference type="AlphaFoldDB" id="A0A4E0QT83"/>
<dbReference type="Proteomes" id="UP000030428">
    <property type="component" value="Unassembled WGS sequence"/>
</dbReference>
<evidence type="ECO:0000313" key="2">
    <source>
        <dbReference type="Proteomes" id="UP000030428"/>
    </source>
</evidence>
<keyword evidence="2" id="KW-1185">Reference proteome</keyword>
<comment type="caution">
    <text evidence="1">The sequence shown here is derived from an EMBL/GenBank/DDBJ whole genome shotgun (WGS) entry which is preliminary data.</text>
</comment>
<sequence length="87" mass="10178">MSKFAQNFFWYILESKASALDVTKSPPQTEGGLQKTGKALYSCPEKFCPAYKLQRFGLKLIWMNETKKRNRSPKLRREKTILMFVVK</sequence>
<organism evidence="1 2">
    <name type="scientific">Candidatus Thiomargarita nelsonii</name>
    <dbReference type="NCBI Taxonomy" id="1003181"/>
    <lineage>
        <taxon>Bacteria</taxon>
        <taxon>Pseudomonadati</taxon>
        <taxon>Pseudomonadota</taxon>
        <taxon>Gammaproteobacteria</taxon>
        <taxon>Thiotrichales</taxon>
        <taxon>Thiotrichaceae</taxon>
        <taxon>Thiomargarita</taxon>
    </lineage>
</organism>
<accession>A0A4E0QT83</accession>
<proteinExistence type="predicted"/>
<gene>
    <name evidence="1" type="ORF">PN36_15445</name>
</gene>
<dbReference type="EMBL" id="JSZA02000055">
    <property type="protein sequence ID" value="TGO02970.1"/>
    <property type="molecule type" value="Genomic_DNA"/>
</dbReference>